<feature type="compositionally biased region" description="Low complexity" evidence="1">
    <location>
        <begin position="338"/>
        <end position="366"/>
    </location>
</feature>
<evidence type="ECO:0000313" key="3">
    <source>
        <dbReference type="Proteomes" id="UP000509750"/>
    </source>
</evidence>
<feature type="region of interest" description="Disordered" evidence="1">
    <location>
        <begin position="48"/>
        <end position="406"/>
    </location>
</feature>
<feature type="compositionally biased region" description="Acidic residues" evidence="1">
    <location>
        <begin position="266"/>
        <end position="285"/>
    </location>
</feature>
<feature type="compositionally biased region" description="Basic and acidic residues" evidence="1">
    <location>
        <begin position="203"/>
        <end position="220"/>
    </location>
</feature>
<feature type="compositionally biased region" description="Basic and acidic residues" evidence="1">
    <location>
        <begin position="251"/>
        <end position="262"/>
    </location>
</feature>
<proteinExistence type="predicted"/>
<evidence type="ECO:0000313" key="2">
    <source>
        <dbReference type="EMBL" id="QLG29084.1"/>
    </source>
</evidence>
<dbReference type="OrthoDB" id="205650at2157"/>
<evidence type="ECO:0000256" key="1">
    <source>
        <dbReference type="SAM" id="MobiDB-lite"/>
    </source>
</evidence>
<dbReference type="GeneID" id="56030526"/>
<dbReference type="Pfam" id="PF23373">
    <property type="entry name" value="DUF7093"/>
    <property type="match status" value="1"/>
</dbReference>
<dbReference type="Proteomes" id="UP000509750">
    <property type="component" value="Chromosome"/>
</dbReference>
<feature type="compositionally biased region" description="Basic and acidic residues" evidence="1">
    <location>
        <begin position="59"/>
        <end position="81"/>
    </location>
</feature>
<accession>A0A7D5GN62</accession>
<sequence length="450" mass="47385">MGLRCLLGHDFTEPTTEREREERGDEVITTIREVKECRRCGETQVVAENTEVTSLSRRFGGDTDGRSESEADSRGTTHTDDPVVAPETGSVESSSGPEAATGTDAVVDEAEPEDDGFDHPRGDPDSVDPTVEDDAEIIREGPADATNEGSADESADRSTGTGADVSAGGERGHGEWPNSDRTHPTEAEGETRPDAAGGWPDPEAEHDAPSDGSDGRRDVEDAAATEARTGIASDVDRSGADHQATGASNADADRPEPDRETRTPAPEDEDVEFIDADAAADDSDDGPSPWPEQEGDDEGFDAEVGDGRPDEDVTVDGNLTPRVNPNAEVDEDAEFVESSSSPSTSSRSRSGADEGAGSQASRSSGAPTSTPSKHAKNGSRNGGGEGRRTGQARQPTATHEVELTTTAGDREMEYICPNCGKREPVGASSMRAGDICPECKRGYIEERELE</sequence>
<dbReference type="EMBL" id="CP058529">
    <property type="protein sequence ID" value="QLG29084.1"/>
    <property type="molecule type" value="Genomic_DNA"/>
</dbReference>
<feature type="compositionally biased region" description="Acidic residues" evidence="1">
    <location>
        <begin position="293"/>
        <end position="304"/>
    </location>
</feature>
<reference evidence="2 3" key="1">
    <citation type="submission" date="2020-07" db="EMBL/GenBank/DDBJ databases">
        <title>Gai3-2, isolated from salt lake.</title>
        <authorList>
            <person name="Cui H."/>
            <person name="Shi X."/>
        </authorList>
    </citation>
    <scope>NUCLEOTIDE SEQUENCE [LARGE SCALE GENOMIC DNA]</scope>
    <source>
        <strain evidence="2 3">Gai3-2</strain>
    </source>
</reference>
<feature type="compositionally biased region" description="Basic and acidic residues" evidence="1">
    <location>
        <begin position="10"/>
        <end position="25"/>
    </location>
</feature>
<organism evidence="2 3">
    <name type="scientific">Halorarum halophilum</name>
    <dbReference type="NCBI Taxonomy" id="2743090"/>
    <lineage>
        <taxon>Archaea</taxon>
        <taxon>Methanobacteriati</taxon>
        <taxon>Methanobacteriota</taxon>
        <taxon>Stenosarchaea group</taxon>
        <taxon>Halobacteria</taxon>
        <taxon>Halobacteriales</taxon>
        <taxon>Haloferacaceae</taxon>
        <taxon>Halorarum</taxon>
    </lineage>
</organism>
<feature type="compositionally biased region" description="Acidic residues" evidence="1">
    <location>
        <begin position="106"/>
        <end position="116"/>
    </location>
</feature>
<feature type="region of interest" description="Disordered" evidence="1">
    <location>
        <begin position="1"/>
        <end position="25"/>
    </location>
</feature>
<dbReference type="AlphaFoldDB" id="A0A7D5GN62"/>
<gene>
    <name evidence="2" type="ORF">HUG10_16795</name>
</gene>
<dbReference type="RefSeq" id="WP_179170658.1">
    <property type="nucleotide sequence ID" value="NZ_CP058529.1"/>
</dbReference>
<name>A0A7D5GN62_9EURY</name>
<dbReference type="KEGG" id="halg:HUG10_16795"/>
<dbReference type="InterPro" id="IPR055519">
    <property type="entry name" value="DUF7093"/>
</dbReference>
<keyword evidence="3" id="KW-1185">Reference proteome</keyword>
<feature type="compositionally biased region" description="Basic and acidic residues" evidence="1">
    <location>
        <begin position="170"/>
        <end position="193"/>
    </location>
</feature>
<protein>
    <submittedName>
        <fullName evidence="2">Uncharacterized protein</fullName>
    </submittedName>
</protein>